<name>A0ABU6J3J9_9BURK</name>
<gene>
    <name evidence="1" type="primary">traN</name>
    <name evidence="1" type="ORF">RY831_03560</name>
</gene>
<dbReference type="InterPro" id="IPR014121">
    <property type="entry name" value="TraN_Ftype"/>
</dbReference>
<dbReference type="RefSeq" id="WP_326504964.1">
    <property type="nucleotide sequence ID" value="NZ_JAWIIV010000002.1"/>
</dbReference>
<comment type="caution">
    <text evidence="1">The sequence shown here is derived from an EMBL/GenBank/DDBJ whole genome shotgun (WGS) entry which is preliminary data.</text>
</comment>
<protein>
    <submittedName>
        <fullName evidence="1">Conjugal transfer protein TraN</fullName>
    </submittedName>
</protein>
<evidence type="ECO:0000313" key="1">
    <source>
        <dbReference type="EMBL" id="MEC4718211.1"/>
    </source>
</evidence>
<reference evidence="1 2" key="1">
    <citation type="submission" date="2023-10" db="EMBL/GenBank/DDBJ databases">
        <title>Noviherbaspirillum sp. CPCC 100848 genome assembly.</title>
        <authorList>
            <person name="Li X.Y."/>
            <person name="Fang X.M."/>
        </authorList>
    </citation>
    <scope>NUCLEOTIDE SEQUENCE [LARGE SCALE GENOMIC DNA]</scope>
    <source>
        <strain evidence="1 2">CPCC 100848</strain>
    </source>
</reference>
<dbReference type="Pfam" id="PF06986">
    <property type="entry name" value="F_T4SS_TraN"/>
    <property type="match status" value="2"/>
</dbReference>
<accession>A0ABU6J3J9</accession>
<sequence>MKRLLAYLLAVLQVWMPLVFEWQGAVAAAQTAAAFVDPVVKQANEGQQLGAGILQQQVGSFRNTAVVDQHVDPQSASDFGKTGGKINLQDFGLGGNITEAQQVLQNAYSKPDQLNDITRQSRRDMQERGCPNTSFQYARSAQVLTITPIKVTLTALSNGTVQKSEAVDTTYTGVVRVKYPTIGHARTFDQVISNAVVGTPGVVLRYDATPYTVPNDGSHFTFNHQIHGAAGAPVVVDFGNRANGYATESLVYAQPGSVIKVTADLYRVKRTYTPQPPSGCPADPPSCVVSGINFCGPPALGVLDVFQASKSHKNAAMGTLLAAASAVEYDETNADVAAIVNRGSQVLNGTDSVFTELFTGCSQSVNFTTNTVKVREQKIQTCSMPLVEMPHTCNGSRNVGFVYLQTSTVLTASFFQKVQVALIDPMTGQPAKDAQGNIIYTTQDKPAVYSGAVDINVQTFGGARAWESTPDSNGYYIKYDLTPFSVAANEYFPYAVTALSDGAVSSTVSSLGSKMDNWKIVGTASVSGASQLRLNAQLYQVMNNQIAGCDTYLATAADGFCTAQMQCTDYRGPCTTLNGVEFCEGSGAAAGIADLLKPWGVTDSAQAGGKTGNGVIGGGAKEFLPKLCWAATGNKMNCESGYKGNLNCYTDANGNKQCGSATGEGLATNFNEGPMYKDDCASPEKNLFGNPQCRLVSTNTCTDGAAGLFSGTCYNKTVVYDCGTEKEVTVPGGVSYAQSCGSPVRCMGTECHNPKGEVNHDFGRAVASANVVDMAARDLVCAETGAKPTNTSDICTPIVFNGTNLTCKIPVGNQIGITPDCCKESDKAAAEAPNAIKYAQLVMYSYKLASDKMMMQALSKVPGLNGFSQTVYSGAGTIQNAIDGGIAATKNFMMDSASTVAKTFGYDVTNATTTNVAKEFSLDSVTVNGGLSQAQMSSYYNFLSENGLTEFADTLITQVGEGEAASYALTEAGESAMQALEAMQTAFMVYSIAKIIGHIVFKCEKTELELGTQKKQGNCHYVGSYCAAKAFGTGCIETRESYCCYKTPLARMVAEQIRQKSPEIAGDYGDAKNPRCGGFTPAQIAAFDWNKFDPSEWLALLQDAGLVPNSTNKADTMWGLNSSRAALATGSPMPTGEINIQQQTINRYQPMVETYTQRRNDLARQPVCFGNAKEMAWYQPTVRQEDVVRAIGGNGVVQSCGEGCIDVYMGKVGDNYIFDHCSIGHDQYFDIAVDKPEYIQAAYLMEAQWDDHLQVTIGGDVAYQSPQFANPPPVCELNYGSCFGEKTAGGKCDRAPSNDPGGPIDVSHIFKRGGTITTNTRVWTGGAGEGFARVRVLWSQPQAGQAGCIYPSGQEAQ</sequence>
<keyword evidence="2" id="KW-1185">Reference proteome</keyword>
<proteinExistence type="predicted"/>
<dbReference type="EMBL" id="JAWIIV010000002">
    <property type="protein sequence ID" value="MEC4718211.1"/>
    <property type="molecule type" value="Genomic_DNA"/>
</dbReference>
<dbReference type="Proteomes" id="UP001352263">
    <property type="component" value="Unassembled WGS sequence"/>
</dbReference>
<evidence type="ECO:0000313" key="2">
    <source>
        <dbReference type="Proteomes" id="UP001352263"/>
    </source>
</evidence>
<organism evidence="1 2">
    <name type="scientific">Noviherbaspirillum album</name>
    <dbReference type="NCBI Taxonomy" id="3080276"/>
    <lineage>
        <taxon>Bacteria</taxon>
        <taxon>Pseudomonadati</taxon>
        <taxon>Pseudomonadota</taxon>
        <taxon>Betaproteobacteria</taxon>
        <taxon>Burkholderiales</taxon>
        <taxon>Oxalobacteraceae</taxon>
        <taxon>Noviherbaspirillum</taxon>
    </lineage>
</organism>